<dbReference type="GO" id="GO:0016787">
    <property type="term" value="F:hydrolase activity"/>
    <property type="evidence" value="ECO:0007669"/>
    <property type="project" value="UniProtKB-KW"/>
</dbReference>
<name>A0A803PJ67_CANSA</name>
<dbReference type="InterPro" id="IPR036397">
    <property type="entry name" value="RNaseH_sf"/>
</dbReference>
<dbReference type="GO" id="GO:0015074">
    <property type="term" value="P:DNA integration"/>
    <property type="evidence" value="ECO:0007669"/>
    <property type="project" value="InterPro"/>
</dbReference>
<dbReference type="OMA" id="MICTIPN"/>
<dbReference type="Gramene" id="evm.model.04.906">
    <property type="protein sequence ID" value="cds.evm.model.04.906"/>
    <property type="gene ID" value="evm.TU.04.906"/>
</dbReference>
<dbReference type="Proteomes" id="UP000596661">
    <property type="component" value="Chromosome 4"/>
</dbReference>
<dbReference type="PANTHER" id="PTHR42648:SF28">
    <property type="entry name" value="TRANSPOSON-ENCODED PROTEIN WITH RIBONUCLEASE H-LIKE AND RETROVIRUS ZINC FINGER-LIKE DOMAINS"/>
    <property type="match status" value="1"/>
</dbReference>
<feature type="compositionally biased region" description="Basic and acidic residues" evidence="3">
    <location>
        <begin position="179"/>
        <end position="193"/>
    </location>
</feature>
<dbReference type="Pfam" id="PF13976">
    <property type="entry name" value="gag_pre-integrs"/>
    <property type="match status" value="1"/>
</dbReference>
<evidence type="ECO:0000256" key="3">
    <source>
        <dbReference type="SAM" id="MobiDB-lite"/>
    </source>
</evidence>
<dbReference type="GO" id="GO:0046872">
    <property type="term" value="F:metal ion binding"/>
    <property type="evidence" value="ECO:0007669"/>
    <property type="project" value="UniProtKB-KW"/>
</dbReference>
<feature type="region of interest" description="Disordered" evidence="3">
    <location>
        <begin position="171"/>
        <end position="193"/>
    </location>
</feature>
<keyword evidence="2" id="KW-0378">Hydrolase</keyword>
<reference evidence="5" key="2">
    <citation type="submission" date="2021-03" db="UniProtKB">
        <authorList>
            <consortium name="EnsemblPlants"/>
        </authorList>
    </citation>
    <scope>IDENTIFICATION</scope>
</reference>
<evidence type="ECO:0000313" key="6">
    <source>
        <dbReference type="Proteomes" id="UP000596661"/>
    </source>
</evidence>
<dbReference type="PROSITE" id="PS50994">
    <property type="entry name" value="INTEGRASE"/>
    <property type="match status" value="1"/>
</dbReference>
<proteinExistence type="predicted"/>
<keyword evidence="6" id="KW-1185">Reference proteome</keyword>
<dbReference type="AlphaFoldDB" id="A0A803PJ67"/>
<accession>A0A803PJ67</accession>
<dbReference type="PANTHER" id="PTHR42648">
    <property type="entry name" value="TRANSPOSASE, PUTATIVE-RELATED"/>
    <property type="match status" value="1"/>
</dbReference>
<dbReference type="SUPFAM" id="SSF53098">
    <property type="entry name" value="Ribonuclease H-like"/>
    <property type="match status" value="1"/>
</dbReference>
<organism evidence="5 6">
    <name type="scientific">Cannabis sativa</name>
    <name type="common">Hemp</name>
    <name type="synonym">Marijuana</name>
    <dbReference type="NCBI Taxonomy" id="3483"/>
    <lineage>
        <taxon>Eukaryota</taxon>
        <taxon>Viridiplantae</taxon>
        <taxon>Streptophyta</taxon>
        <taxon>Embryophyta</taxon>
        <taxon>Tracheophyta</taxon>
        <taxon>Spermatophyta</taxon>
        <taxon>Magnoliopsida</taxon>
        <taxon>eudicotyledons</taxon>
        <taxon>Gunneridae</taxon>
        <taxon>Pentapetalae</taxon>
        <taxon>rosids</taxon>
        <taxon>fabids</taxon>
        <taxon>Rosales</taxon>
        <taxon>Cannabaceae</taxon>
        <taxon>Cannabis</taxon>
    </lineage>
</organism>
<evidence type="ECO:0000313" key="5">
    <source>
        <dbReference type="EnsemblPlants" id="cds.evm.model.04.906"/>
    </source>
</evidence>
<feature type="domain" description="Integrase catalytic" evidence="4">
    <location>
        <begin position="390"/>
        <end position="454"/>
    </location>
</feature>
<dbReference type="Gene3D" id="3.30.420.10">
    <property type="entry name" value="Ribonuclease H-like superfamily/Ribonuclease H"/>
    <property type="match status" value="1"/>
</dbReference>
<dbReference type="InterPro" id="IPR001584">
    <property type="entry name" value="Integrase_cat-core"/>
</dbReference>
<dbReference type="InterPro" id="IPR013103">
    <property type="entry name" value="RVT_2"/>
</dbReference>
<protein>
    <recommendedName>
        <fullName evidence="4">Integrase catalytic domain-containing protein</fullName>
    </recommendedName>
</protein>
<dbReference type="EMBL" id="UZAU01000369">
    <property type="status" value="NOT_ANNOTATED_CDS"/>
    <property type="molecule type" value="Genomic_DNA"/>
</dbReference>
<dbReference type="Pfam" id="PF14223">
    <property type="entry name" value="Retrotran_gag_2"/>
    <property type="match status" value="1"/>
</dbReference>
<evidence type="ECO:0000256" key="2">
    <source>
        <dbReference type="ARBA" id="ARBA00022801"/>
    </source>
</evidence>
<evidence type="ECO:0000259" key="4">
    <source>
        <dbReference type="PROSITE" id="PS50994"/>
    </source>
</evidence>
<dbReference type="InterPro" id="IPR025724">
    <property type="entry name" value="GAG-pre-integrase_dom"/>
</dbReference>
<dbReference type="GO" id="GO:0003676">
    <property type="term" value="F:nucleic acid binding"/>
    <property type="evidence" value="ECO:0007669"/>
    <property type="project" value="InterPro"/>
</dbReference>
<evidence type="ECO:0000256" key="1">
    <source>
        <dbReference type="ARBA" id="ARBA00022723"/>
    </source>
</evidence>
<dbReference type="InterPro" id="IPR039537">
    <property type="entry name" value="Retrotran_Ty1/copia-like"/>
</dbReference>
<keyword evidence="1" id="KW-0479">Metal-binding</keyword>
<sequence length="663" mass="74689">MKALLQDALLGEKNLPAGLTEKEKTELLDKAHSAIILSLGDKVLKEISKEESAVGVWKKLESLYMKKSLANRLFLKQKLYSFKMTPGKEIEDHLDDFNKVILDLENIGIKGEDENQAIIVLNSLPTESYEHFVDTMTYGRESLTLEEVQSALMSKEMKRKVDKQDDNASEGLFVRGKGSKKENSDQSSGNKDKSNAKLKRICFLCNKISHLKKDYPILKDYISKKNGNADVVSDGDDSDGYDIASVLKQFINYRTVNSGTVKLGYNHSCPIVGIGSAKLQMTGDGVTMLEHGNTFRNQVNTVAPKGEEPTLIWHRRLSHISYGGLKILSKLRVFGKDQIHPMELCEQCILWKATKVKFGIGKHTTKGIVDYLHSDLWGPSRTKSRGGARNPQQNGLTERMNRTILERVRCMLIYAGLPKSFWAEIAFTAYYLINRCPSSAIEFKTPVEVWKGKPRKLTRDRNRRATRSPVRFGFADVINYALSIDAMGNEERATYEEAMQSDDKLEHKDGIPGVEKTRFKARVVTRGFSQRKGVDYNEIFSSVVKHTSIRLMLSIVAINDLELEQLDVNTTFLHGDLEENILVKQLKGFGFNQAKPVKNPCPPLFKLSKSQAPIDDEDANYMNRVPYSSVVGSLMYLMICTIPNISYGVSMVSKFMGQLGKEH</sequence>
<dbReference type="Pfam" id="PF07727">
    <property type="entry name" value="RVT_2"/>
    <property type="match status" value="1"/>
</dbReference>
<dbReference type="EnsemblPlants" id="evm.model.04.906">
    <property type="protein sequence ID" value="cds.evm.model.04.906"/>
    <property type="gene ID" value="evm.TU.04.906"/>
</dbReference>
<reference evidence="5" key="1">
    <citation type="submission" date="2018-11" db="EMBL/GenBank/DDBJ databases">
        <authorList>
            <person name="Grassa J C."/>
        </authorList>
    </citation>
    <scope>NUCLEOTIDE SEQUENCE [LARGE SCALE GENOMIC DNA]</scope>
</reference>
<dbReference type="InterPro" id="IPR012337">
    <property type="entry name" value="RNaseH-like_sf"/>
</dbReference>